<evidence type="ECO:0000313" key="14">
    <source>
        <dbReference type="Proteomes" id="UP000324065"/>
    </source>
</evidence>
<comment type="subunit">
    <text evidence="7">The complex is probably composed of two ATP-binding proteins (TmoW), two transmembrane proteins (TmoV) and a solute-binding protein (TmoX).</text>
</comment>
<evidence type="ECO:0000259" key="12">
    <source>
        <dbReference type="PROSITE" id="PS51371"/>
    </source>
</evidence>
<keyword evidence="5" id="KW-0029">Amino-acid transport</keyword>
<dbReference type="PROSITE" id="PS50893">
    <property type="entry name" value="ABC_TRANSPORTER_2"/>
    <property type="match status" value="1"/>
</dbReference>
<dbReference type="GO" id="GO:0006865">
    <property type="term" value="P:amino acid transport"/>
    <property type="evidence" value="ECO:0007669"/>
    <property type="project" value="UniProtKB-UniRule"/>
</dbReference>
<dbReference type="RefSeq" id="WP_150062304.1">
    <property type="nucleotide sequence ID" value="NZ_JACHII010000002.1"/>
</dbReference>
<evidence type="ECO:0000256" key="5">
    <source>
        <dbReference type="ARBA" id="ARBA00022970"/>
    </source>
</evidence>
<dbReference type="InterPro" id="IPR027417">
    <property type="entry name" value="P-loop_NTPase"/>
</dbReference>
<keyword evidence="8" id="KW-0129">CBS domain</keyword>
<feature type="compositionally biased region" description="Low complexity" evidence="10">
    <location>
        <begin position="361"/>
        <end position="377"/>
    </location>
</feature>
<keyword evidence="14" id="KW-1185">Reference proteome</keyword>
<keyword evidence="9" id="KW-1003">Cell membrane</keyword>
<accession>A0A5M6IBH2</accession>
<dbReference type="NCBIfam" id="TIGR01186">
    <property type="entry name" value="proV"/>
    <property type="match status" value="1"/>
</dbReference>
<sequence>MNPVEAPEGAGDPDSKPAKIVIRDLFKIFGPDPAGVLPLVRDQGVGKTDLLETHGHVLGLDRISTTVREGDVHVVMGLSGSGKSTLIRHLNRLIEPTAGTITVDGEDIMGLSARTLRRFRRHRASMVFQRFALHPHRTVLGNVAYGLRVQGHGRAAAEKRARGWIERVGLSGFDGRFPSALSGGMQQRVGLARALATDSDILLMDEAFSALDPLIRTDMQGVLLGLQAELRKTIVFITHDLDEALRLGDRITILRDGAVVQEGTTPEIVMHPADAYIADFVKDINRARVLRVRAVMARDPAGAQGPALDAGTTLEDALTLFQDDPSACRPVAEADGRVVGAIALPAILRAIERPRVGPSDARATTGTGSARAASGAA</sequence>
<keyword evidence="3 9" id="KW-0547">Nucleotide-binding</keyword>
<feature type="domain" description="CBS" evidence="12">
    <location>
        <begin position="296"/>
        <end position="359"/>
    </location>
</feature>
<evidence type="ECO:0000313" key="13">
    <source>
        <dbReference type="EMBL" id="KAA5605593.1"/>
    </source>
</evidence>
<keyword evidence="9" id="KW-0472">Membrane</keyword>
<dbReference type="Proteomes" id="UP000324065">
    <property type="component" value="Unassembled WGS sequence"/>
</dbReference>
<comment type="similarity">
    <text evidence="1 9">Belongs to the ABC transporter superfamily.</text>
</comment>
<dbReference type="EMBL" id="VWPJ01000008">
    <property type="protein sequence ID" value="KAA5605593.1"/>
    <property type="molecule type" value="Genomic_DNA"/>
</dbReference>
<evidence type="ECO:0000256" key="6">
    <source>
        <dbReference type="ARBA" id="ARBA00051811"/>
    </source>
</evidence>
<evidence type="ECO:0000256" key="1">
    <source>
        <dbReference type="ARBA" id="ARBA00005417"/>
    </source>
</evidence>
<dbReference type="PANTHER" id="PTHR43869">
    <property type="entry name" value="GLYCINE BETAINE/PROLINE BETAINE TRANSPORT SYSTEM ATP-BINDING PROTEIN PROV"/>
    <property type="match status" value="1"/>
</dbReference>
<dbReference type="SUPFAM" id="SSF52540">
    <property type="entry name" value="P-loop containing nucleoside triphosphate hydrolases"/>
    <property type="match status" value="1"/>
</dbReference>
<dbReference type="InterPro" id="IPR003593">
    <property type="entry name" value="AAA+_ATPase"/>
</dbReference>
<dbReference type="GO" id="GO:0005886">
    <property type="term" value="C:plasma membrane"/>
    <property type="evidence" value="ECO:0007669"/>
    <property type="project" value="UniProtKB-SubCell"/>
</dbReference>
<protein>
    <recommendedName>
        <fullName evidence="9">Quaternary amine transport ATP-binding protein</fullName>
        <ecNumber evidence="9">7.6.2.9</ecNumber>
    </recommendedName>
</protein>
<reference evidence="13 14" key="1">
    <citation type="submission" date="2019-09" db="EMBL/GenBank/DDBJ databases">
        <title>Genome sequence of Roseospira marina, one of the more divergent members of the non-sulfur purple photosynthetic bacterial family, the Rhodospirillaceae.</title>
        <authorList>
            <person name="Meyer T."/>
            <person name="Kyndt J."/>
        </authorList>
    </citation>
    <scope>NUCLEOTIDE SEQUENCE [LARGE SCALE GENOMIC DNA]</scope>
    <source>
        <strain evidence="13 14">DSM 15113</strain>
    </source>
</reference>
<dbReference type="OrthoDB" id="9802264at2"/>
<dbReference type="InterPro" id="IPR003439">
    <property type="entry name" value="ABC_transporter-like_ATP-bd"/>
</dbReference>
<evidence type="ECO:0000256" key="2">
    <source>
        <dbReference type="ARBA" id="ARBA00022448"/>
    </source>
</evidence>
<keyword evidence="9" id="KW-0997">Cell inner membrane</keyword>
<feature type="region of interest" description="Disordered" evidence="10">
    <location>
        <begin position="357"/>
        <end position="377"/>
    </location>
</feature>
<gene>
    <name evidence="13" type="ORF">F1188_10165</name>
</gene>
<dbReference type="InterPro" id="IPR000644">
    <property type="entry name" value="CBS_dom"/>
</dbReference>
<evidence type="ECO:0000256" key="10">
    <source>
        <dbReference type="SAM" id="MobiDB-lite"/>
    </source>
</evidence>
<dbReference type="InterPro" id="IPR046342">
    <property type="entry name" value="CBS_dom_sf"/>
</dbReference>
<name>A0A5M6IBH2_9PROT</name>
<evidence type="ECO:0000256" key="9">
    <source>
        <dbReference type="RuleBase" id="RU369116"/>
    </source>
</evidence>
<dbReference type="Gene3D" id="3.40.50.300">
    <property type="entry name" value="P-loop containing nucleotide triphosphate hydrolases"/>
    <property type="match status" value="1"/>
</dbReference>
<dbReference type="FunFam" id="3.40.50.300:FF:000201">
    <property type="entry name" value="Glycine betaine/L-proline ABC transporter ATP-binding protein"/>
    <property type="match status" value="1"/>
</dbReference>
<feature type="domain" description="ABC transporter" evidence="11">
    <location>
        <begin position="40"/>
        <end position="281"/>
    </location>
</feature>
<dbReference type="InterPro" id="IPR005892">
    <property type="entry name" value="Gly-betaine_transp_ATP-bd"/>
</dbReference>
<organism evidence="13 14">
    <name type="scientific">Roseospira marina</name>
    <dbReference type="NCBI Taxonomy" id="140057"/>
    <lineage>
        <taxon>Bacteria</taxon>
        <taxon>Pseudomonadati</taxon>
        <taxon>Pseudomonadota</taxon>
        <taxon>Alphaproteobacteria</taxon>
        <taxon>Rhodospirillales</taxon>
        <taxon>Rhodospirillaceae</taxon>
        <taxon>Roseospira</taxon>
    </lineage>
</organism>
<comment type="subunit">
    <text evidence="9">The complex is probably composed of two ATP-binding proteins, two transmembrane proteins and a solute-binding protein.</text>
</comment>
<comment type="caution">
    <text evidence="13">The sequence shown here is derived from an EMBL/GenBank/DDBJ whole genome shotgun (WGS) entry which is preliminary data.</text>
</comment>
<keyword evidence="2 9" id="KW-0813">Transport</keyword>
<evidence type="ECO:0000256" key="7">
    <source>
        <dbReference type="ARBA" id="ARBA00061968"/>
    </source>
</evidence>
<proteinExistence type="inferred from homology"/>
<dbReference type="InterPro" id="IPR051921">
    <property type="entry name" value="ABC_osmolyte_uptake_ATP-bind"/>
</dbReference>
<dbReference type="PANTHER" id="PTHR43869:SF1">
    <property type="entry name" value="GLYCINE BETAINE_PROLINE BETAINE TRANSPORT SYSTEM ATP-BINDING PROTEIN PROV"/>
    <property type="match status" value="1"/>
</dbReference>
<comment type="subcellular location">
    <subcellularLocation>
        <location evidence="9">Cell inner membrane</location>
        <topology evidence="9">Peripheral membrane protein</topology>
    </subcellularLocation>
</comment>
<dbReference type="Pfam" id="PF00005">
    <property type="entry name" value="ABC_tran"/>
    <property type="match status" value="1"/>
</dbReference>
<dbReference type="GO" id="GO:0006970">
    <property type="term" value="P:response to osmotic stress"/>
    <property type="evidence" value="ECO:0007669"/>
    <property type="project" value="UniProtKB-ARBA"/>
</dbReference>
<evidence type="ECO:0000256" key="4">
    <source>
        <dbReference type="ARBA" id="ARBA00022840"/>
    </source>
</evidence>
<dbReference type="PROSITE" id="PS51371">
    <property type="entry name" value="CBS"/>
    <property type="match status" value="1"/>
</dbReference>
<dbReference type="GO" id="GO:0031460">
    <property type="term" value="P:glycine betaine transport"/>
    <property type="evidence" value="ECO:0007669"/>
    <property type="project" value="InterPro"/>
</dbReference>
<dbReference type="EC" id="7.6.2.9" evidence="9"/>
<keyword evidence="4 9" id="KW-0067">ATP-binding</keyword>
<dbReference type="AlphaFoldDB" id="A0A5M6IBH2"/>
<evidence type="ECO:0000256" key="3">
    <source>
        <dbReference type="ARBA" id="ARBA00022741"/>
    </source>
</evidence>
<dbReference type="SMART" id="SM00382">
    <property type="entry name" value="AAA"/>
    <property type="match status" value="1"/>
</dbReference>
<dbReference type="SUPFAM" id="SSF54631">
    <property type="entry name" value="CBS-domain pair"/>
    <property type="match status" value="1"/>
</dbReference>
<dbReference type="PROSITE" id="PS00211">
    <property type="entry name" value="ABC_TRANSPORTER_1"/>
    <property type="match status" value="1"/>
</dbReference>
<comment type="catalytic activity">
    <reaction evidence="6">
        <text>a quaternary ammonium(out) + ATP + H2O = a quaternary ammonium(in) + ADP + phosphate + H(+)</text>
        <dbReference type="Rhea" id="RHEA:11036"/>
        <dbReference type="ChEBI" id="CHEBI:15377"/>
        <dbReference type="ChEBI" id="CHEBI:15378"/>
        <dbReference type="ChEBI" id="CHEBI:30616"/>
        <dbReference type="ChEBI" id="CHEBI:35267"/>
        <dbReference type="ChEBI" id="CHEBI:43474"/>
        <dbReference type="ChEBI" id="CHEBI:456216"/>
        <dbReference type="EC" id="7.6.2.9"/>
    </reaction>
    <physiologicalReaction direction="left-to-right" evidence="6">
        <dbReference type="Rhea" id="RHEA:11037"/>
    </physiologicalReaction>
</comment>
<dbReference type="GO" id="GO:0016887">
    <property type="term" value="F:ATP hydrolysis activity"/>
    <property type="evidence" value="ECO:0007669"/>
    <property type="project" value="UniProtKB-UniRule"/>
</dbReference>
<dbReference type="GO" id="GO:0005524">
    <property type="term" value="F:ATP binding"/>
    <property type="evidence" value="ECO:0007669"/>
    <property type="project" value="UniProtKB-UniRule"/>
</dbReference>
<evidence type="ECO:0000259" key="11">
    <source>
        <dbReference type="PROSITE" id="PS50893"/>
    </source>
</evidence>
<evidence type="ECO:0000256" key="8">
    <source>
        <dbReference type="PROSITE-ProRule" id="PRU00703"/>
    </source>
</evidence>
<dbReference type="GO" id="GO:0015418">
    <property type="term" value="F:ABC-type quaternary ammonium compound transporting activity"/>
    <property type="evidence" value="ECO:0007669"/>
    <property type="project" value="UniProtKB-EC"/>
</dbReference>
<dbReference type="InterPro" id="IPR017871">
    <property type="entry name" value="ABC_transporter-like_CS"/>
</dbReference>